<dbReference type="EMBL" id="JACXZA010000002">
    <property type="protein sequence ID" value="MBD3919482.1"/>
    <property type="molecule type" value="Genomic_DNA"/>
</dbReference>
<evidence type="ECO:0000256" key="4">
    <source>
        <dbReference type="ARBA" id="ARBA00022729"/>
    </source>
</evidence>
<evidence type="ECO:0000256" key="1">
    <source>
        <dbReference type="ARBA" id="ARBA00004196"/>
    </source>
</evidence>
<dbReference type="RefSeq" id="WP_191203717.1">
    <property type="nucleotide sequence ID" value="NZ_JACXZA010000002.1"/>
</dbReference>
<dbReference type="PANTHER" id="PTHR43649">
    <property type="entry name" value="ARABINOSE-BINDING PROTEIN-RELATED"/>
    <property type="match status" value="1"/>
</dbReference>
<dbReference type="Proteomes" id="UP000609346">
    <property type="component" value="Unassembled WGS sequence"/>
</dbReference>
<dbReference type="InterPro" id="IPR050490">
    <property type="entry name" value="Bact_solute-bd_prot1"/>
</dbReference>
<keyword evidence="4 6" id="KW-0732">Signal</keyword>
<evidence type="ECO:0000313" key="8">
    <source>
        <dbReference type="Proteomes" id="UP000609346"/>
    </source>
</evidence>
<gene>
    <name evidence="7" type="ORF">H8B09_12025</name>
</gene>
<accession>A0ABR8MU41</accession>
<evidence type="ECO:0000313" key="7">
    <source>
        <dbReference type="EMBL" id="MBD3919482.1"/>
    </source>
</evidence>
<evidence type="ECO:0000256" key="2">
    <source>
        <dbReference type="ARBA" id="ARBA00008520"/>
    </source>
</evidence>
<keyword evidence="3" id="KW-0813">Transport</keyword>
<feature type="region of interest" description="Disordered" evidence="5">
    <location>
        <begin position="25"/>
        <end position="48"/>
    </location>
</feature>
<evidence type="ECO:0000256" key="5">
    <source>
        <dbReference type="SAM" id="MobiDB-lite"/>
    </source>
</evidence>
<name>A0ABR8MU41_9BACL</name>
<proteinExistence type="inferred from homology"/>
<dbReference type="PANTHER" id="PTHR43649:SF31">
    <property type="entry name" value="SN-GLYCEROL-3-PHOSPHATE-BINDING PERIPLASMIC PROTEIN UGPB"/>
    <property type="match status" value="1"/>
</dbReference>
<feature type="signal peptide" evidence="6">
    <location>
        <begin position="1"/>
        <end position="22"/>
    </location>
</feature>
<protein>
    <submittedName>
        <fullName evidence="7">Extracellular solute-binding protein</fullName>
    </submittedName>
</protein>
<comment type="subcellular location">
    <subcellularLocation>
        <location evidence="1">Cell envelope</location>
    </subcellularLocation>
</comment>
<dbReference type="InterPro" id="IPR006059">
    <property type="entry name" value="SBP"/>
</dbReference>
<feature type="compositionally biased region" description="Polar residues" evidence="5">
    <location>
        <begin position="25"/>
        <end position="46"/>
    </location>
</feature>
<keyword evidence="8" id="KW-1185">Reference proteome</keyword>
<dbReference type="Gene3D" id="3.40.190.10">
    <property type="entry name" value="Periplasmic binding protein-like II"/>
    <property type="match status" value="2"/>
</dbReference>
<dbReference type="SUPFAM" id="SSF53850">
    <property type="entry name" value="Periplasmic binding protein-like II"/>
    <property type="match status" value="1"/>
</dbReference>
<evidence type="ECO:0000256" key="6">
    <source>
        <dbReference type="SAM" id="SignalP"/>
    </source>
</evidence>
<comment type="caution">
    <text evidence="7">The sequence shown here is derived from an EMBL/GenBank/DDBJ whole genome shotgun (WGS) entry which is preliminary data.</text>
</comment>
<evidence type="ECO:0000256" key="3">
    <source>
        <dbReference type="ARBA" id="ARBA00022448"/>
    </source>
</evidence>
<reference evidence="7 8" key="1">
    <citation type="submission" date="2020-09" db="EMBL/GenBank/DDBJ databases">
        <title>Paenibacillus sp. strain PR3 16S rRNA gene Genome sequencing and assembly.</title>
        <authorList>
            <person name="Kim J."/>
        </authorList>
    </citation>
    <scope>NUCLEOTIDE SEQUENCE [LARGE SCALE GENOMIC DNA]</scope>
    <source>
        <strain evidence="7 8">PR3</strain>
    </source>
</reference>
<dbReference type="Pfam" id="PF01547">
    <property type="entry name" value="SBP_bac_1"/>
    <property type="match status" value="1"/>
</dbReference>
<sequence length="449" mass="49305">MSKKTKMLSVLLLSAMLVSVTACSSSKDDTQSSGQSDSPAGQTAGNKDNGEKIKLRVVTITTDENRNNIMEKYIKPNVAKEFPNVEIEFEPGGGGEDMANKLKTYNASGDMPDVFWDDAGFFIPLKSTGSILDLTSYITKDGFLNKYDVPDALKHVDGKIYSLSSGSDTYFTPVIFYHKDMFEQAGVQVPKTFDELLDATKKLTSKDIVPAVTPGKDGWGPQLYMLQQMIQIGDPQAMQDLVANKTDFNNPSVKAGVDRIVQLVKAGFFPKGIANLDYGPAMEMFTSKKAAMLMMFTWELPNLAKDDTVDFFPFPSASDKYDPTKYVQFWGSPLNGYAVSAKTKHPDEAVKLAEFLATMDAEYFQSNGAPVSLKTGANLPEPSPLMKKFIDWYNPIPTKIPSLALNSLDAKTSAELATQGANLLTGEYAADQFAAALQKAWSENTWFKQ</sequence>
<organism evidence="7 8">
    <name type="scientific">Paenibacillus terricola</name>
    <dbReference type="NCBI Taxonomy" id="2763503"/>
    <lineage>
        <taxon>Bacteria</taxon>
        <taxon>Bacillati</taxon>
        <taxon>Bacillota</taxon>
        <taxon>Bacilli</taxon>
        <taxon>Bacillales</taxon>
        <taxon>Paenibacillaceae</taxon>
        <taxon>Paenibacillus</taxon>
    </lineage>
</organism>
<comment type="similarity">
    <text evidence="2">Belongs to the bacterial solute-binding protein 1 family.</text>
</comment>
<feature type="chain" id="PRO_5046579367" evidence="6">
    <location>
        <begin position="23"/>
        <end position="449"/>
    </location>
</feature>
<dbReference type="PROSITE" id="PS51257">
    <property type="entry name" value="PROKAR_LIPOPROTEIN"/>
    <property type="match status" value="1"/>
</dbReference>